<evidence type="ECO:0000256" key="2">
    <source>
        <dbReference type="SAM" id="SignalP"/>
    </source>
</evidence>
<feature type="signal peptide" evidence="2">
    <location>
        <begin position="1"/>
        <end position="20"/>
    </location>
</feature>
<dbReference type="Proteomes" id="UP000198894">
    <property type="component" value="Unassembled WGS sequence"/>
</dbReference>
<feature type="region of interest" description="Disordered" evidence="1">
    <location>
        <begin position="20"/>
        <end position="81"/>
    </location>
</feature>
<reference evidence="4" key="1">
    <citation type="submission" date="2016-10" db="EMBL/GenBank/DDBJ databases">
        <authorList>
            <person name="Varghese N."/>
            <person name="Submissions S."/>
        </authorList>
    </citation>
    <scope>NUCLEOTIDE SEQUENCE [LARGE SCALE GENOMIC DNA]</scope>
    <source>
        <strain evidence="4">CGMCC 1.11022</strain>
    </source>
</reference>
<accession>A0A1G8HNZ6</accession>
<feature type="chain" id="PRO_5011752945" evidence="2">
    <location>
        <begin position="21"/>
        <end position="81"/>
    </location>
</feature>
<feature type="compositionally biased region" description="Polar residues" evidence="1">
    <location>
        <begin position="37"/>
        <end position="58"/>
    </location>
</feature>
<protein>
    <submittedName>
        <fullName evidence="3">Uncharacterized protein</fullName>
    </submittedName>
</protein>
<gene>
    <name evidence="3" type="ORF">SAMN05428953_101125</name>
</gene>
<dbReference type="AlphaFoldDB" id="A0A1G8HNZ6"/>
<keyword evidence="4" id="KW-1185">Reference proteome</keyword>
<organism evidence="3 4">
    <name type="scientific">Mesorhizobium muleiense</name>
    <dbReference type="NCBI Taxonomy" id="1004279"/>
    <lineage>
        <taxon>Bacteria</taxon>
        <taxon>Pseudomonadati</taxon>
        <taxon>Pseudomonadota</taxon>
        <taxon>Alphaproteobacteria</taxon>
        <taxon>Hyphomicrobiales</taxon>
        <taxon>Phyllobacteriaceae</taxon>
        <taxon>Mesorhizobium</taxon>
    </lineage>
</organism>
<evidence type="ECO:0000313" key="3">
    <source>
        <dbReference type="EMBL" id="SDI08416.1"/>
    </source>
</evidence>
<sequence>MNKLVTAIALLALSTGVSLAANQNPDRDPTRGFPTGVDNSGMTLDTSHTASLPLSVATTKEEGQPQPGKVLKGRAPWAGGR</sequence>
<name>A0A1G8HNZ6_9HYPH</name>
<evidence type="ECO:0000313" key="4">
    <source>
        <dbReference type="Proteomes" id="UP000198894"/>
    </source>
</evidence>
<dbReference type="EMBL" id="FNEE01000001">
    <property type="protein sequence ID" value="SDI08416.1"/>
    <property type="molecule type" value="Genomic_DNA"/>
</dbReference>
<evidence type="ECO:0000256" key="1">
    <source>
        <dbReference type="SAM" id="MobiDB-lite"/>
    </source>
</evidence>
<proteinExistence type="predicted"/>
<keyword evidence="2" id="KW-0732">Signal</keyword>
<dbReference type="RefSeq" id="WP_139172460.1">
    <property type="nucleotide sequence ID" value="NZ_FNEE01000001.1"/>
</dbReference>